<feature type="region of interest" description="Disordered" evidence="1">
    <location>
        <begin position="22"/>
        <end position="56"/>
    </location>
</feature>
<dbReference type="InterPro" id="IPR013976">
    <property type="entry name" value="HDOD"/>
</dbReference>
<dbReference type="InterPro" id="IPR006675">
    <property type="entry name" value="HDIG_dom"/>
</dbReference>
<dbReference type="RefSeq" id="WP_145063273.1">
    <property type="nucleotide sequence ID" value="NZ_CP036287.1"/>
</dbReference>
<dbReference type="PROSITE" id="PS51833">
    <property type="entry name" value="HDOD"/>
    <property type="match status" value="1"/>
</dbReference>
<proteinExistence type="predicted"/>
<dbReference type="PANTHER" id="PTHR33525:SF6">
    <property type="entry name" value="HDOD DOMAIN-CONTAINING PROTEIN"/>
    <property type="match status" value="1"/>
</dbReference>
<dbReference type="EMBL" id="CP036287">
    <property type="protein sequence ID" value="QDU66060.1"/>
    <property type="molecule type" value="Genomic_DNA"/>
</dbReference>
<dbReference type="NCBIfam" id="TIGR00277">
    <property type="entry name" value="HDIG"/>
    <property type="match status" value="1"/>
</dbReference>
<organism evidence="3 4">
    <name type="scientific">Engelhardtia mirabilis</name>
    <dbReference type="NCBI Taxonomy" id="2528011"/>
    <lineage>
        <taxon>Bacteria</taxon>
        <taxon>Pseudomonadati</taxon>
        <taxon>Planctomycetota</taxon>
        <taxon>Planctomycetia</taxon>
        <taxon>Planctomycetia incertae sedis</taxon>
        <taxon>Engelhardtia</taxon>
    </lineage>
</organism>
<dbReference type="Gene3D" id="1.10.3210.10">
    <property type="entry name" value="Hypothetical protein af1432"/>
    <property type="match status" value="1"/>
</dbReference>
<dbReference type="SUPFAM" id="SSF109604">
    <property type="entry name" value="HD-domain/PDEase-like"/>
    <property type="match status" value="1"/>
</dbReference>
<protein>
    <submittedName>
        <fullName evidence="3">HDOD domain protein</fullName>
    </submittedName>
</protein>
<gene>
    <name evidence="3" type="ORF">Pla133_11260</name>
</gene>
<dbReference type="CDD" id="cd00077">
    <property type="entry name" value="HDc"/>
    <property type="match status" value="1"/>
</dbReference>
<dbReference type="PANTHER" id="PTHR33525">
    <property type="match status" value="1"/>
</dbReference>
<dbReference type="Proteomes" id="UP000316921">
    <property type="component" value="Chromosome"/>
</dbReference>
<evidence type="ECO:0000313" key="4">
    <source>
        <dbReference type="Proteomes" id="UP000316921"/>
    </source>
</evidence>
<evidence type="ECO:0000259" key="2">
    <source>
        <dbReference type="PROSITE" id="PS51833"/>
    </source>
</evidence>
<dbReference type="InterPro" id="IPR052340">
    <property type="entry name" value="RNase_Y/CdgJ"/>
</dbReference>
<dbReference type="Pfam" id="PF08668">
    <property type="entry name" value="HDOD"/>
    <property type="match status" value="1"/>
</dbReference>
<accession>A0A518BGH2</accession>
<evidence type="ECO:0000313" key="3">
    <source>
        <dbReference type="EMBL" id="QDU66060.1"/>
    </source>
</evidence>
<feature type="compositionally biased region" description="Low complexity" evidence="1">
    <location>
        <begin position="22"/>
        <end position="38"/>
    </location>
</feature>
<sequence>MPAYLQTLWSSLVGLFGAKSAPPAVARPRPSSIAPRATAVDEAAAEQSTQRGVGNLDDLSGKNASFGAKDVAIVRRIELRMRNGDLEVPQLSSTAMTLLEILNRPTAEMSEIADVFATDPSLSGQLLSAANSVMGGSRVGQTSIKACVVRVGMRGLRGMILAASMRSHLFNGRVANIFAEMAWRQALSVAGIARAIAPQLGEDPDTAFTVGLLHDIGKMPLLSMLATEAGERSIDQALVGLLFMRLHEAAGAAVAEEWQLGRDLISVCGRHHQFQKNLEFTRQATMASLAHQLDLYLSLADEVGFRALKRAQQMETLGLSDGQREAVLAAARKAFVAVTDSDAPAAKRAA</sequence>
<dbReference type="InterPro" id="IPR003607">
    <property type="entry name" value="HD/PDEase_dom"/>
</dbReference>
<keyword evidence="4" id="KW-1185">Reference proteome</keyword>
<feature type="domain" description="HDOD" evidence="2">
    <location>
        <begin position="88"/>
        <end position="274"/>
    </location>
</feature>
<dbReference type="KEGG" id="pbap:Pla133_11260"/>
<dbReference type="AlphaFoldDB" id="A0A518BGH2"/>
<name>A0A518BGH2_9BACT</name>
<reference evidence="3 4" key="1">
    <citation type="submission" date="2019-02" db="EMBL/GenBank/DDBJ databases">
        <title>Deep-cultivation of Planctomycetes and their phenomic and genomic characterization uncovers novel biology.</title>
        <authorList>
            <person name="Wiegand S."/>
            <person name="Jogler M."/>
            <person name="Boedeker C."/>
            <person name="Pinto D."/>
            <person name="Vollmers J."/>
            <person name="Rivas-Marin E."/>
            <person name="Kohn T."/>
            <person name="Peeters S.H."/>
            <person name="Heuer A."/>
            <person name="Rast P."/>
            <person name="Oberbeckmann S."/>
            <person name="Bunk B."/>
            <person name="Jeske O."/>
            <person name="Meyerdierks A."/>
            <person name="Storesund J.E."/>
            <person name="Kallscheuer N."/>
            <person name="Luecker S."/>
            <person name="Lage O.M."/>
            <person name="Pohl T."/>
            <person name="Merkel B.J."/>
            <person name="Hornburger P."/>
            <person name="Mueller R.-W."/>
            <person name="Bruemmer F."/>
            <person name="Labrenz M."/>
            <person name="Spormann A.M."/>
            <person name="Op den Camp H."/>
            <person name="Overmann J."/>
            <person name="Amann R."/>
            <person name="Jetten M.S.M."/>
            <person name="Mascher T."/>
            <person name="Medema M.H."/>
            <person name="Devos D.P."/>
            <person name="Kaster A.-K."/>
            <person name="Ovreas L."/>
            <person name="Rohde M."/>
            <person name="Galperin M.Y."/>
            <person name="Jogler C."/>
        </authorList>
    </citation>
    <scope>NUCLEOTIDE SEQUENCE [LARGE SCALE GENOMIC DNA]</scope>
    <source>
        <strain evidence="3 4">Pla133</strain>
    </source>
</reference>
<evidence type="ECO:0000256" key="1">
    <source>
        <dbReference type="SAM" id="MobiDB-lite"/>
    </source>
</evidence>